<organism evidence="4 5">
    <name type="scientific">Jaculus jaculus</name>
    <name type="common">Lesser Egyptian jerboa</name>
    <dbReference type="NCBI Taxonomy" id="51337"/>
    <lineage>
        <taxon>Eukaryota</taxon>
        <taxon>Metazoa</taxon>
        <taxon>Chordata</taxon>
        <taxon>Craniata</taxon>
        <taxon>Vertebrata</taxon>
        <taxon>Euteleostomi</taxon>
        <taxon>Mammalia</taxon>
        <taxon>Eutheria</taxon>
        <taxon>Euarchontoglires</taxon>
        <taxon>Glires</taxon>
        <taxon>Rodentia</taxon>
        <taxon>Myomorpha</taxon>
        <taxon>Dipodoidea</taxon>
        <taxon>Dipodidae</taxon>
        <taxon>Dipodinae</taxon>
        <taxon>Jaculus</taxon>
    </lineage>
</organism>
<name>A0A8C5P4L1_JACJA</name>
<protein>
    <submittedName>
        <fullName evidence="4">Uncharacterized protein</fullName>
    </submittedName>
</protein>
<keyword evidence="5" id="KW-1185">Reference proteome</keyword>
<feature type="coiled-coil region" evidence="2">
    <location>
        <begin position="32"/>
        <end position="59"/>
    </location>
</feature>
<dbReference type="GO" id="GO:0036064">
    <property type="term" value="C:ciliary basal body"/>
    <property type="evidence" value="ECO:0007669"/>
    <property type="project" value="TreeGrafter"/>
</dbReference>
<dbReference type="OMA" id="WASQCKL"/>
<dbReference type="AlphaFoldDB" id="A0A8C5P4L1"/>
<proteinExistence type="predicted"/>
<dbReference type="Proteomes" id="UP000694385">
    <property type="component" value="Unassembled WGS sequence"/>
</dbReference>
<dbReference type="GO" id="GO:0032391">
    <property type="term" value="C:photoreceptor connecting cilium"/>
    <property type="evidence" value="ECO:0007669"/>
    <property type="project" value="TreeGrafter"/>
</dbReference>
<keyword evidence="1 2" id="KW-0175">Coiled coil</keyword>
<dbReference type="InterPro" id="IPR051655">
    <property type="entry name" value="FAM161"/>
</dbReference>
<accession>A0A8C5P4L1</accession>
<evidence type="ECO:0000256" key="2">
    <source>
        <dbReference type="SAM" id="Coils"/>
    </source>
</evidence>
<evidence type="ECO:0000313" key="5">
    <source>
        <dbReference type="Proteomes" id="UP000694385"/>
    </source>
</evidence>
<dbReference type="PANTHER" id="PTHR21501">
    <property type="entry name" value="PROTEIN FAM-161"/>
    <property type="match status" value="1"/>
</dbReference>
<evidence type="ECO:0000313" key="4">
    <source>
        <dbReference type="Ensembl" id="ENSJJAP00000022631.1"/>
    </source>
</evidence>
<evidence type="ECO:0000256" key="3">
    <source>
        <dbReference type="SAM" id="MobiDB-lite"/>
    </source>
</evidence>
<dbReference type="Ensembl" id="ENSJJAT00000029200.1">
    <property type="protein sequence ID" value="ENSJJAP00000022631.1"/>
    <property type="gene ID" value="ENSJJAG00000022640.1"/>
</dbReference>
<sequence length="155" mass="17522">EKRKAREHQVQQQVARCLAAYTPRSRGALAAQRKLEELRRQERQRFAEYQAELQGIQHRVQSRPFLFQQAMQTNARLAVTRRFSQVLSDLGVDEEHLLAEAGNTEDTSRKSRSHRSVGVGMEPSSSSPPKMGATGSQHGRHSSPSLDLEYSPDKN</sequence>
<evidence type="ECO:0000256" key="1">
    <source>
        <dbReference type="ARBA" id="ARBA00023054"/>
    </source>
</evidence>
<feature type="compositionally biased region" description="Polar residues" evidence="3">
    <location>
        <begin position="123"/>
        <end position="145"/>
    </location>
</feature>
<feature type="region of interest" description="Disordered" evidence="3">
    <location>
        <begin position="98"/>
        <end position="155"/>
    </location>
</feature>
<dbReference type="GeneTree" id="ENSGT00390000008351"/>
<reference evidence="4" key="2">
    <citation type="submission" date="2025-09" db="UniProtKB">
        <authorList>
            <consortium name="Ensembl"/>
        </authorList>
    </citation>
    <scope>IDENTIFICATION</scope>
</reference>
<dbReference type="GO" id="GO:0044782">
    <property type="term" value="P:cilium organization"/>
    <property type="evidence" value="ECO:0007669"/>
    <property type="project" value="TreeGrafter"/>
</dbReference>
<reference evidence="4" key="1">
    <citation type="submission" date="2025-08" db="UniProtKB">
        <authorList>
            <consortium name="Ensembl"/>
        </authorList>
    </citation>
    <scope>IDENTIFICATION</scope>
</reference>
<dbReference type="PANTHER" id="PTHR21501:SF5">
    <property type="entry name" value="TESTIS-SPECIFIC PROTEIN 10-INTERACTING PROTEIN"/>
    <property type="match status" value="1"/>
</dbReference>